<comment type="caution">
    <text evidence="4">The sequence shown here is derived from an EMBL/GenBank/DDBJ whole genome shotgun (WGS) entry which is preliminary data.</text>
</comment>
<gene>
    <name evidence="4" type="ORF">ENQ76_02090</name>
</gene>
<name>A0A7C2JWR5_9PLAN</name>
<dbReference type="Pfam" id="PF05163">
    <property type="entry name" value="DinB"/>
    <property type="match status" value="1"/>
</dbReference>
<sequence length="161" mass="18019">MPDDLYFPAIQQLAEYEVWCNTRALEAAGRLAAAQLFQSFPFGLRTIHATVFHTVEVFQLWGGCVSPVIAKPPIVPYDPEMPLVRIARWNAELSQAFLTAIDASHTAGLLHVERRIAQVFHLVTHGTHHRTQFITMLRLLGKDPPYEAGDLGGWSQEQTGD</sequence>
<dbReference type="AlphaFoldDB" id="A0A7C2JWR5"/>
<reference evidence="4" key="1">
    <citation type="journal article" date="2020" name="mSystems">
        <title>Genome- and Community-Level Interaction Insights into Carbon Utilization and Element Cycling Functions of Hydrothermarchaeota in Hydrothermal Sediment.</title>
        <authorList>
            <person name="Zhou Z."/>
            <person name="Liu Y."/>
            <person name="Xu W."/>
            <person name="Pan J."/>
            <person name="Luo Z.H."/>
            <person name="Li M."/>
        </authorList>
    </citation>
    <scope>NUCLEOTIDE SEQUENCE [LARGE SCALE GENOMIC DNA]</scope>
    <source>
        <strain evidence="4">SpSt-339</strain>
    </source>
</reference>
<evidence type="ECO:0008006" key="5">
    <source>
        <dbReference type="Google" id="ProtNLM"/>
    </source>
</evidence>
<evidence type="ECO:0000256" key="2">
    <source>
        <dbReference type="ARBA" id="ARBA00022723"/>
    </source>
</evidence>
<protein>
    <recommendedName>
        <fullName evidence="5">Damage-inducible protein DinB</fullName>
    </recommendedName>
</protein>
<dbReference type="SUPFAM" id="SSF109854">
    <property type="entry name" value="DinB/YfiT-like putative metalloenzymes"/>
    <property type="match status" value="1"/>
</dbReference>
<feature type="binding site" evidence="3">
    <location>
        <position position="129"/>
    </location>
    <ligand>
        <name>a divalent metal cation</name>
        <dbReference type="ChEBI" id="CHEBI:60240"/>
    </ligand>
</feature>
<comment type="similarity">
    <text evidence="1">Belongs to the DinB family.</text>
</comment>
<dbReference type="GO" id="GO:0046872">
    <property type="term" value="F:metal ion binding"/>
    <property type="evidence" value="ECO:0007669"/>
    <property type="project" value="UniProtKB-KW"/>
</dbReference>
<organism evidence="4">
    <name type="scientific">Schlesneria paludicola</name>
    <dbReference type="NCBI Taxonomy" id="360056"/>
    <lineage>
        <taxon>Bacteria</taxon>
        <taxon>Pseudomonadati</taxon>
        <taxon>Planctomycetota</taxon>
        <taxon>Planctomycetia</taxon>
        <taxon>Planctomycetales</taxon>
        <taxon>Planctomycetaceae</taxon>
        <taxon>Schlesneria</taxon>
    </lineage>
</organism>
<dbReference type="InterPro" id="IPR034660">
    <property type="entry name" value="DinB/YfiT-like"/>
</dbReference>
<proteinExistence type="inferred from homology"/>
<evidence type="ECO:0000256" key="3">
    <source>
        <dbReference type="PIRSR" id="PIRSR607837-1"/>
    </source>
</evidence>
<keyword evidence="2 3" id="KW-0479">Metal-binding</keyword>
<feature type="binding site" evidence="3">
    <location>
        <position position="53"/>
    </location>
    <ligand>
        <name>a divalent metal cation</name>
        <dbReference type="ChEBI" id="CHEBI:60240"/>
    </ligand>
</feature>
<dbReference type="EMBL" id="DSOK01000066">
    <property type="protein sequence ID" value="HEN14246.1"/>
    <property type="molecule type" value="Genomic_DNA"/>
</dbReference>
<accession>A0A7C2JWR5</accession>
<dbReference type="InterPro" id="IPR007837">
    <property type="entry name" value="DinB"/>
</dbReference>
<feature type="binding site" evidence="3">
    <location>
        <position position="125"/>
    </location>
    <ligand>
        <name>a divalent metal cation</name>
        <dbReference type="ChEBI" id="CHEBI:60240"/>
    </ligand>
</feature>
<evidence type="ECO:0000313" key="4">
    <source>
        <dbReference type="EMBL" id="HEN14246.1"/>
    </source>
</evidence>
<dbReference type="Gene3D" id="1.20.120.450">
    <property type="entry name" value="dinb family like domain"/>
    <property type="match status" value="1"/>
</dbReference>
<evidence type="ECO:0000256" key="1">
    <source>
        <dbReference type="ARBA" id="ARBA00008635"/>
    </source>
</evidence>